<dbReference type="EMBL" id="CP046640">
    <property type="protein sequence ID" value="QTL99182.1"/>
    <property type="molecule type" value="Genomic_DNA"/>
</dbReference>
<dbReference type="GO" id="GO:0005975">
    <property type="term" value="P:carbohydrate metabolic process"/>
    <property type="evidence" value="ECO:0007669"/>
    <property type="project" value="InterPro"/>
</dbReference>
<keyword evidence="3" id="KW-0732">Signal</keyword>
<dbReference type="Proteomes" id="UP000665020">
    <property type="component" value="Chromosome"/>
</dbReference>
<evidence type="ECO:0000256" key="3">
    <source>
        <dbReference type="SAM" id="SignalP"/>
    </source>
</evidence>
<evidence type="ECO:0000313" key="6">
    <source>
        <dbReference type="Proteomes" id="UP000665020"/>
    </source>
</evidence>
<dbReference type="AlphaFoldDB" id="A0A8A7KMV9"/>
<dbReference type="Pfam" id="PF00722">
    <property type="entry name" value="Glyco_hydro_16"/>
    <property type="match status" value="1"/>
</dbReference>
<dbReference type="Gene3D" id="2.60.120.200">
    <property type="match status" value="1"/>
</dbReference>
<sequence length="474" mass="54195">MKKGIKLAIILLSSLMVFSGLVFAQANDMLNIIGNGDFTKELSLNQPDEEGFVDTKGSWVLHTNSGGIVKGYLENGAFKAEVTDAGQQEHSIQLMQGPVNLERGKKYQITFDARSDSNNGIVIKLGADARRSWTAYIQDNKTLSTEMKTYQVEFVMGQKTDENTRFEIWLLNEGNYWIDNIVLKETGQVEMVAEGTKTEADEDKVENWELVWSEEFNSSEINTDIWNFQLGNGPDWNQDGSPDAWGNEEAEYYTEDNAYIENGKLVIEAREETRIDMGKRLHYTSARLNTKDKYTFKYGRIEVRAKLPEGGQGIWPAIWLLGSNEDTAIWPACGEIDIMEYLGHEPNIIHGTSHGPVSAGPGIGHKYELPLGEKFSDKYHDFILEWDEDELEFYVDDVLYHVVNKHEAGEADWVFDHDFYMLLNLAVGGSWPGYPDETTPFPQTMKVDYVRYYQDTDPRTIDDEKWDSEYEEMY</sequence>
<dbReference type="RefSeq" id="WP_230867576.1">
    <property type="nucleotide sequence ID" value="NZ_CP046640.1"/>
</dbReference>
<keyword evidence="6" id="KW-1185">Reference proteome</keyword>
<keyword evidence="2" id="KW-0378">Hydrolase</keyword>
<dbReference type="PROSITE" id="PS51762">
    <property type="entry name" value="GH16_2"/>
    <property type="match status" value="1"/>
</dbReference>
<gene>
    <name evidence="5" type="ORF">GM661_15065</name>
</gene>
<dbReference type="InterPro" id="IPR003305">
    <property type="entry name" value="CenC_carb-bd"/>
</dbReference>
<feature type="domain" description="GH16" evidence="4">
    <location>
        <begin position="210"/>
        <end position="458"/>
    </location>
</feature>
<dbReference type="InterPro" id="IPR050546">
    <property type="entry name" value="Glycosyl_Hydrlase_16"/>
</dbReference>
<name>A0A8A7KMV9_9FIRM</name>
<evidence type="ECO:0000256" key="1">
    <source>
        <dbReference type="ARBA" id="ARBA00006865"/>
    </source>
</evidence>
<dbReference type="PANTHER" id="PTHR10963:SF55">
    <property type="entry name" value="GLYCOSIDE HYDROLASE FAMILY 16 PROTEIN"/>
    <property type="match status" value="1"/>
</dbReference>
<reference evidence="5" key="1">
    <citation type="submission" date="2019-12" db="EMBL/GenBank/DDBJ databases">
        <authorList>
            <person name="zhang j."/>
            <person name="sun C.M."/>
        </authorList>
    </citation>
    <scope>NUCLEOTIDE SEQUENCE</scope>
    <source>
        <strain evidence="5">NS-1</strain>
    </source>
</reference>
<feature type="signal peptide" evidence="3">
    <location>
        <begin position="1"/>
        <end position="24"/>
    </location>
</feature>
<dbReference type="GO" id="GO:0004553">
    <property type="term" value="F:hydrolase activity, hydrolyzing O-glycosyl compounds"/>
    <property type="evidence" value="ECO:0007669"/>
    <property type="project" value="InterPro"/>
</dbReference>
<feature type="chain" id="PRO_5038757625" evidence="3">
    <location>
        <begin position="25"/>
        <end position="474"/>
    </location>
</feature>
<evidence type="ECO:0000256" key="2">
    <source>
        <dbReference type="ARBA" id="ARBA00022801"/>
    </source>
</evidence>
<dbReference type="InterPro" id="IPR008979">
    <property type="entry name" value="Galactose-bd-like_sf"/>
</dbReference>
<organism evidence="5 6">
    <name type="scientific">Iocasia fonsfrigidae</name>
    <dbReference type="NCBI Taxonomy" id="2682810"/>
    <lineage>
        <taxon>Bacteria</taxon>
        <taxon>Bacillati</taxon>
        <taxon>Bacillota</taxon>
        <taxon>Clostridia</taxon>
        <taxon>Halanaerobiales</taxon>
        <taxon>Halanaerobiaceae</taxon>
        <taxon>Iocasia</taxon>
    </lineage>
</organism>
<evidence type="ECO:0000313" key="5">
    <source>
        <dbReference type="EMBL" id="QTL99182.1"/>
    </source>
</evidence>
<evidence type="ECO:0000259" key="4">
    <source>
        <dbReference type="PROSITE" id="PS51762"/>
    </source>
</evidence>
<proteinExistence type="inferred from homology"/>
<dbReference type="InterPro" id="IPR000757">
    <property type="entry name" value="Beta-glucanase-like"/>
</dbReference>
<protein>
    <submittedName>
        <fullName evidence="5">Family 16 glycosylhydrolase</fullName>
    </submittedName>
</protein>
<comment type="similarity">
    <text evidence="1">Belongs to the glycosyl hydrolase 16 family.</text>
</comment>
<dbReference type="Pfam" id="PF02018">
    <property type="entry name" value="CBM_4_9"/>
    <property type="match status" value="1"/>
</dbReference>
<dbReference type="PANTHER" id="PTHR10963">
    <property type="entry name" value="GLYCOSYL HYDROLASE-RELATED"/>
    <property type="match status" value="1"/>
</dbReference>
<accession>A0A8A7KMV9</accession>
<dbReference type="SUPFAM" id="SSF49899">
    <property type="entry name" value="Concanavalin A-like lectins/glucanases"/>
    <property type="match status" value="1"/>
</dbReference>
<dbReference type="SUPFAM" id="SSF49785">
    <property type="entry name" value="Galactose-binding domain-like"/>
    <property type="match status" value="1"/>
</dbReference>
<dbReference type="CDD" id="cd08023">
    <property type="entry name" value="GH16_laminarinase_like"/>
    <property type="match status" value="1"/>
</dbReference>
<dbReference type="KEGG" id="ifn:GM661_15065"/>
<dbReference type="InterPro" id="IPR013320">
    <property type="entry name" value="ConA-like_dom_sf"/>
</dbReference>
<dbReference type="Gene3D" id="2.60.120.260">
    <property type="entry name" value="Galactose-binding domain-like"/>
    <property type="match status" value="1"/>
</dbReference>